<gene>
    <name evidence="1" type="ORF">Bhyg_08214</name>
</gene>
<organism evidence="1 2">
    <name type="scientific">Pseudolycoriella hygida</name>
    <dbReference type="NCBI Taxonomy" id="35572"/>
    <lineage>
        <taxon>Eukaryota</taxon>
        <taxon>Metazoa</taxon>
        <taxon>Ecdysozoa</taxon>
        <taxon>Arthropoda</taxon>
        <taxon>Hexapoda</taxon>
        <taxon>Insecta</taxon>
        <taxon>Pterygota</taxon>
        <taxon>Neoptera</taxon>
        <taxon>Endopterygota</taxon>
        <taxon>Diptera</taxon>
        <taxon>Nematocera</taxon>
        <taxon>Sciaroidea</taxon>
        <taxon>Sciaridae</taxon>
        <taxon>Pseudolycoriella</taxon>
    </lineage>
</organism>
<dbReference type="OrthoDB" id="7793556at2759"/>
<reference evidence="1" key="1">
    <citation type="submission" date="2022-07" db="EMBL/GenBank/DDBJ databases">
        <authorList>
            <person name="Trinca V."/>
            <person name="Uliana J.V.C."/>
            <person name="Torres T.T."/>
            <person name="Ward R.J."/>
            <person name="Monesi N."/>
        </authorList>
    </citation>
    <scope>NUCLEOTIDE SEQUENCE</scope>
    <source>
        <strain evidence="1">HSMRA1968</strain>
        <tissue evidence="1">Whole embryos</tissue>
    </source>
</reference>
<sequence>MSAQYFFLCECHNKREYVYAIRSSATDWHYFEEQDCLLNIHISLPAELGRQILSLKEIQEILVYLDRDQIVHYVANGKFIFKGKELKTYIELAGKQTDQSEPTRKSVLKSTYGLVFVEGKSNPAVFLKEFEKCEDAKTDKDKLFKIRNFVKLEDKQTFSKLYFTSDWSTAKSIFLKKYSLAFTTNKKAQLDFTFDQEASLRSFVLRKMKALSTYTSLSLQNQLEIILNELPVEISNLFIVHDKMNCTKADILEFCDSIQEIIEDKYDEPDNNVTLTVDPVERNRVMQDLEECNCVSETASEIDSSEVETSDMEKATVGRKDLMKKSAKRSLDGILRGRPSKITKIVCQTSEKDEDDYQSATSSCSNF</sequence>
<keyword evidence="2" id="KW-1185">Reference proteome</keyword>
<protein>
    <submittedName>
        <fullName evidence="1">Uncharacterized protein</fullName>
    </submittedName>
</protein>
<name>A0A9Q0N549_9DIPT</name>
<evidence type="ECO:0000313" key="2">
    <source>
        <dbReference type="Proteomes" id="UP001151699"/>
    </source>
</evidence>
<dbReference type="EMBL" id="WJQU01000002">
    <property type="protein sequence ID" value="KAJ6643256.1"/>
    <property type="molecule type" value="Genomic_DNA"/>
</dbReference>
<evidence type="ECO:0000313" key="1">
    <source>
        <dbReference type="EMBL" id="KAJ6643256.1"/>
    </source>
</evidence>
<dbReference type="AlphaFoldDB" id="A0A9Q0N549"/>
<accession>A0A9Q0N549</accession>
<proteinExistence type="predicted"/>
<comment type="caution">
    <text evidence="1">The sequence shown here is derived from an EMBL/GenBank/DDBJ whole genome shotgun (WGS) entry which is preliminary data.</text>
</comment>
<dbReference type="Proteomes" id="UP001151699">
    <property type="component" value="Chromosome B"/>
</dbReference>